<reference evidence="4" key="1">
    <citation type="submission" date="2020-06" db="EMBL/GenBank/DDBJ databases">
        <title>Unique genomic features of the anaerobic methanotrophic archaea.</title>
        <authorList>
            <person name="Chadwick G.L."/>
            <person name="Skennerton C.T."/>
            <person name="Laso-Perez R."/>
            <person name="Leu A.O."/>
            <person name="Speth D.R."/>
            <person name="Yu H."/>
            <person name="Morgan-Lang C."/>
            <person name="Hatzenpichler R."/>
            <person name="Goudeau D."/>
            <person name="Malmstrom R."/>
            <person name="Brazelton W.J."/>
            <person name="Woyke T."/>
            <person name="Hallam S.J."/>
            <person name="Tyson G.W."/>
            <person name="Wegener G."/>
            <person name="Boetius A."/>
            <person name="Orphan V."/>
        </authorList>
    </citation>
    <scope>NUCLEOTIDE SEQUENCE</scope>
</reference>
<dbReference type="GO" id="GO:0004674">
    <property type="term" value="F:protein serine/threonine kinase activity"/>
    <property type="evidence" value="ECO:0007669"/>
    <property type="project" value="UniProtKB-EC"/>
</dbReference>
<protein>
    <submittedName>
        <fullName evidence="4">Anti-sigma F factor</fullName>
        <ecNumber evidence="4">2.7.11.1</ecNumber>
    </submittedName>
</protein>
<dbReference type="EMBL" id="MT630918">
    <property type="protein sequence ID" value="QNO44149.1"/>
    <property type="molecule type" value="Genomic_DNA"/>
</dbReference>
<dbReference type="EMBL" id="MT631027">
    <property type="protein sequence ID" value="QNO44860.1"/>
    <property type="molecule type" value="Genomic_DNA"/>
</dbReference>
<evidence type="ECO:0000313" key="5">
    <source>
        <dbReference type="EMBL" id="QNO46571.1"/>
    </source>
</evidence>
<evidence type="ECO:0000313" key="2">
    <source>
        <dbReference type="EMBL" id="QNO44149.1"/>
    </source>
</evidence>
<proteinExistence type="predicted"/>
<dbReference type="CDD" id="cd16934">
    <property type="entry name" value="HATPase_RsbT-like"/>
    <property type="match status" value="1"/>
</dbReference>
<dbReference type="Gene3D" id="3.30.565.10">
    <property type="entry name" value="Histidine kinase-like ATPase, C-terminal domain"/>
    <property type="match status" value="1"/>
</dbReference>
<sequence>MTESGNDVITVKVDKEPCIAKAQIASKLLAKSIGFSDVGSCCVATSVSELANNLVFHTRKGGTITMITMKQNGRAGIEIIAEDEGPGIPDLKQAMQNGFSTNRGLGGGLPGVKRLMDEFYITSEVGTGTRIVTRKWQQCR</sequence>
<dbReference type="Pfam" id="PF02518">
    <property type="entry name" value="HATPase_c"/>
    <property type="match status" value="1"/>
</dbReference>
<dbReference type="InterPro" id="IPR003594">
    <property type="entry name" value="HATPase_dom"/>
</dbReference>
<gene>
    <name evidence="4" type="primary">spoIIAB_2</name>
    <name evidence="5" type="synonym">spoIIAB_1</name>
    <name evidence="2" type="ORF">BNEMNGLB_00004</name>
    <name evidence="4" type="ORF">FNLBKCNM_00004</name>
    <name evidence="5" type="ORF">NKHCAGDB_00004</name>
    <name evidence="3" type="ORF">NLDJDEJO_00004</name>
</gene>
<accession>A0A7G9YA26</accession>
<feature type="domain" description="Histidine kinase/HSP90-like ATPase" evidence="1">
    <location>
        <begin position="47"/>
        <end position="133"/>
    </location>
</feature>
<name>A0A7G9YA26_9EURY</name>
<dbReference type="InterPro" id="IPR036890">
    <property type="entry name" value="HATPase_C_sf"/>
</dbReference>
<evidence type="ECO:0000313" key="3">
    <source>
        <dbReference type="EMBL" id="QNO44172.1"/>
    </source>
</evidence>
<evidence type="ECO:0000313" key="4">
    <source>
        <dbReference type="EMBL" id="QNO44860.1"/>
    </source>
</evidence>
<dbReference type="SUPFAM" id="SSF55874">
    <property type="entry name" value="ATPase domain of HSP90 chaperone/DNA topoisomerase II/histidine kinase"/>
    <property type="match status" value="1"/>
</dbReference>
<dbReference type="AlphaFoldDB" id="A0A7G9YA26"/>
<dbReference type="EC" id="2.7.11.1" evidence="4"/>
<organism evidence="4">
    <name type="scientific">Candidatus Methanogaster sp. ANME-2c ERB4</name>
    <dbReference type="NCBI Taxonomy" id="2759911"/>
    <lineage>
        <taxon>Archaea</taxon>
        <taxon>Methanobacteriati</taxon>
        <taxon>Methanobacteriota</taxon>
        <taxon>Stenosarchaea group</taxon>
        <taxon>Methanomicrobia</taxon>
        <taxon>Methanosarcinales</taxon>
        <taxon>ANME-2 cluster</taxon>
        <taxon>Candidatus Methanogasteraceae</taxon>
        <taxon>Candidatus Methanogaster</taxon>
    </lineage>
</organism>
<dbReference type="EMBL" id="MT630927">
    <property type="protein sequence ID" value="QNO44172.1"/>
    <property type="molecule type" value="Genomic_DNA"/>
</dbReference>
<keyword evidence="4" id="KW-0808">Transferase</keyword>
<dbReference type="EMBL" id="MT631202">
    <property type="protein sequence ID" value="QNO46571.1"/>
    <property type="molecule type" value="Genomic_DNA"/>
</dbReference>
<evidence type="ECO:0000259" key="1">
    <source>
        <dbReference type="Pfam" id="PF02518"/>
    </source>
</evidence>